<keyword evidence="1" id="KW-0378">Hydrolase</keyword>
<gene>
    <name evidence="1" type="primary">ORF8</name>
</gene>
<dbReference type="Gene3D" id="3.40.50.2020">
    <property type="match status" value="1"/>
</dbReference>
<dbReference type="AlphaFoldDB" id="Q70W77"/>
<geneLocation type="plasmid" evidence="1">
    <name>p29930</name>
</geneLocation>
<dbReference type="GO" id="GO:0004519">
    <property type="term" value="F:endonuclease activity"/>
    <property type="evidence" value="ECO:0007669"/>
    <property type="project" value="UniProtKB-KW"/>
</dbReference>
<dbReference type="SUPFAM" id="SSF53271">
    <property type="entry name" value="PRTase-like"/>
    <property type="match status" value="1"/>
</dbReference>
<name>Q70W77_YEREN</name>
<keyword evidence="1" id="KW-0540">Nuclease</keyword>
<dbReference type="InterPro" id="IPR029057">
    <property type="entry name" value="PRTase-like"/>
</dbReference>
<keyword evidence="1" id="KW-0255">Endonuclease</keyword>
<accession>Q70W77</accession>
<reference evidence="1" key="1">
    <citation type="journal article" date="2003" name="Microbiology">
        <title>A cryptic plasmid of Yersinia enterocolitica encodes a conjugative transfer system related to the regions of CloDF13 Mob and IncX Pil.</title>
        <authorList>
            <person name="Strauch E."/>
            <person name="Goelz G."/>
            <person name="Knabner D."/>
            <person name="Konietzny A."/>
            <person name="Lanka E."/>
            <person name="Appel B."/>
        </authorList>
    </citation>
    <scope>NUCLEOTIDE SEQUENCE</scope>
    <source>
        <plasmid evidence="1">p29930</plasmid>
    </source>
</reference>
<organism evidence="1">
    <name type="scientific">Yersinia enterocolitica</name>
    <dbReference type="NCBI Taxonomy" id="630"/>
    <lineage>
        <taxon>Bacteria</taxon>
        <taxon>Pseudomonadati</taxon>
        <taxon>Pseudomonadota</taxon>
        <taxon>Gammaproteobacteria</taxon>
        <taxon>Enterobacterales</taxon>
        <taxon>Yersiniaceae</taxon>
        <taxon>Yersinia</taxon>
    </lineage>
</organism>
<sequence>MRETPMEVNIKDITGNWDRGVVLDKHSKFSVVTGQNEWGHNIYDTTRTEVGEAVYQLKYKSDWTKVQPLAKCLYAKAYPLFQKVGFILPMAASNVRARQPVTEVAQALAQLAGVPCFDDLLLKAPGGVSLKNLNTKQEKVDAIGGSFSVSPVISNEGRWNVLVIDDLYHTGASMEAACAALRGYNKINNIYVAALTWR</sequence>
<evidence type="ECO:0008006" key="2">
    <source>
        <dbReference type="Google" id="ProtNLM"/>
    </source>
</evidence>
<dbReference type="InterPro" id="IPR000836">
    <property type="entry name" value="PRTase_dom"/>
</dbReference>
<protein>
    <recommendedName>
        <fullName evidence="2">ComF family protein</fullName>
    </recommendedName>
</protein>
<proteinExistence type="predicted"/>
<evidence type="ECO:0000313" key="1">
    <source>
        <dbReference type="EMBL" id="CAD58555.1"/>
    </source>
</evidence>
<dbReference type="CDD" id="cd06223">
    <property type="entry name" value="PRTases_typeI"/>
    <property type="match status" value="1"/>
</dbReference>
<dbReference type="EMBL" id="AJ519722">
    <property type="protein sequence ID" value="CAD58555.1"/>
    <property type="molecule type" value="Genomic_DNA"/>
</dbReference>
<keyword evidence="1" id="KW-0614">Plasmid</keyword>